<gene>
    <name evidence="1" type="ORF">MAR_032556</name>
</gene>
<accession>A0ABY7F6Z3</accession>
<sequence length="229" mass="25486">MVNGRHAISVRPQTVRDVGKHIRHVPGLEVTDDDLKVRLTDLKTLFADPTFNKENPLAQDAIDQLDQLEKDELVIRPSDIKAALDLKEIFVELRSGLERKSSALGDVLDCKSDEGVNAIQDATERAIQDITGLSEDKRASFKSDLNKALIKYHRENNSTLTLGHFLETVDGLDEFYIPPNISRVIPQSMQTHETSKEHTTEPLTNLEQLFSSKGIIILTADAGVGKTSF</sequence>
<feature type="non-terminal residue" evidence="1">
    <location>
        <position position="229"/>
    </location>
</feature>
<evidence type="ECO:0000313" key="2">
    <source>
        <dbReference type="Proteomes" id="UP001164746"/>
    </source>
</evidence>
<proteinExistence type="predicted"/>
<reference evidence="1" key="1">
    <citation type="submission" date="2022-11" db="EMBL/GenBank/DDBJ databases">
        <title>Centuries of genome instability and evolution in soft-shell clam transmissible cancer (bioRxiv).</title>
        <authorList>
            <person name="Hart S.F.M."/>
            <person name="Yonemitsu M.A."/>
            <person name="Giersch R.M."/>
            <person name="Beal B.F."/>
            <person name="Arriagada G."/>
            <person name="Davis B.W."/>
            <person name="Ostrander E.A."/>
            <person name="Goff S.P."/>
            <person name="Metzger M.J."/>
        </authorList>
    </citation>
    <scope>NUCLEOTIDE SEQUENCE</scope>
    <source>
        <strain evidence="1">MELC-2E11</strain>
        <tissue evidence="1">Siphon/mantle</tissue>
    </source>
</reference>
<organism evidence="1 2">
    <name type="scientific">Mya arenaria</name>
    <name type="common">Soft-shell clam</name>
    <dbReference type="NCBI Taxonomy" id="6604"/>
    <lineage>
        <taxon>Eukaryota</taxon>
        <taxon>Metazoa</taxon>
        <taxon>Spiralia</taxon>
        <taxon>Lophotrochozoa</taxon>
        <taxon>Mollusca</taxon>
        <taxon>Bivalvia</taxon>
        <taxon>Autobranchia</taxon>
        <taxon>Heteroconchia</taxon>
        <taxon>Euheterodonta</taxon>
        <taxon>Imparidentia</taxon>
        <taxon>Neoheterodontei</taxon>
        <taxon>Myida</taxon>
        <taxon>Myoidea</taxon>
        <taxon>Myidae</taxon>
        <taxon>Mya</taxon>
    </lineage>
</organism>
<evidence type="ECO:0000313" key="1">
    <source>
        <dbReference type="EMBL" id="WAR17962.1"/>
    </source>
</evidence>
<dbReference type="EMBL" id="CP111021">
    <property type="protein sequence ID" value="WAR17962.1"/>
    <property type="molecule type" value="Genomic_DNA"/>
</dbReference>
<keyword evidence="2" id="KW-1185">Reference proteome</keyword>
<protein>
    <submittedName>
        <fullName evidence="1">Uncharacterized protein</fullName>
    </submittedName>
</protein>
<dbReference type="Proteomes" id="UP001164746">
    <property type="component" value="Chromosome 10"/>
</dbReference>
<name>A0ABY7F6Z3_MYAAR</name>